<dbReference type="Pfam" id="PF07540">
    <property type="entry name" value="NOC3p"/>
    <property type="match status" value="1"/>
</dbReference>
<keyword evidence="3" id="KW-1185">Reference proteome</keyword>
<gene>
    <name evidence="2" type="ORF">VCUG_00282</name>
</gene>
<name>L2GX33_VAVCU</name>
<dbReference type="STRING" id="948595.L2GX33"/>
<dbReference type="InterPro" id="IPR011501">
    <property type="entry name" value="Noc3_N"/>
</dbReference>
<evidence type="ECO:0000313" key="3">
    <source>
        <dbReference type="Proteomes" id="UP000011081"/>
    </source>
</evidence>
<dbReference type="InParanoid" id="L2GX33"/>
<proteinExistence type="predicted"/>
<dbReference type="AlphaFoldDB" id="L2GX33"/>
<dbReference type="GO" id="GO:0006270">
    <property type="term" value="P:DNA replication initiation"/>
    <property type="evidence" value="ECO:0007669"/>
    <property type="project" value="TreeGrafter"/>
</dbReference>
<dbReference type="VEuPathDB" id="MicrosporidiaDB:VCUG_00282"/>
<dbReference type="RefSeq" id="XP_008073301.1">
    <property type="nucleotide sequence ID" value="XM_008075110.1"/>
</dbReference>
<dbReference type="GO" id="GO:0003682">
    <property type="term" value="F:chromatin binding"/>
    <property type="evidence" value="ECO:0007669"/>
    <property type="project" value="TreeGrafter"/>
</dbReference>
<accession>L2GX33</accession>
<evidence type="ECO:0000259" key="1">
    <source>
        <dbReference type="Pfam" id="PF07540"/>
    </source>
</evidence>
<sequence length="272" mass="32001">MAEQLVQVRNYALEDEDEDQTIKKIALCSKQVIIDPKDNLLNILYIFDQYAEFPEVSLLSLLRVFLDIVPLYKIKTLSNEVKDKTQISKLSKWEQDLLMLYSKFVFLVTSNTSDVNYRCAVELLKELSHFNYVEKLVSFVLRGTTAKNAICHECISRIFKSDDLELKYKVLVPMCDLNFGPNIISCFLDIDIFEFQAVKDGFFTGFIYENEKKKKKNKRRVFCPQRTGRRCLRRSEKKKKLESRLKAGGWRRRVLLIKTKKKNWSSRFATVF</sequence>
<dbReference type="HOGENOM" id="CLU_1023776_0_0_1"/>
<dbReference type="InterPro" id="IPR016903">
    <property type="entry name" value="Nucleolar_cplx-assoc_3"/>
</dbReference>
<protein>
    <recommendedName>
        <fullName evidence="1">Nucleolar complex-associated protein 3 N-terminal domain-containing protein</fullName>
    </recommendedName>
</protein>
<dbReference type="PANTHER" id="PTHR14428">
    <property type="entry name" value="NUCLEOLAR COMPLEX PROTEIN 3"/>
    <property type="match status" value="1"/>
</dbReference>
<reference evidence="3" key="1">
    <citation type="submission" date="2011-03" db="EMBL/GenBank/DDBJ databases">
        <title>The genome sequence of Vavraia culicis strain floridensis.</title>
        <authorList>
            <consortium name="The Broad Institute Genome Sequencing Platform"/>
            <person name="Cuomo C."/>
            <person name="Becnel J."/>
            <person name="Sanscrainte N."/>
            <person name="Young S.K."/>
            <person name="Zeng Q."/>
            <person name="Gargeya S."/>
            <person name="Fitzgerald M."/>
            <person name="Haas B."/>
            <person name="Abouelleil A."/>
            <person name="Alvarado L."/>
            <person name="Arachchi H.M."/>
            <person name="Berlin A."/>
            <person name="Chapman S.B."/>
            <person name="Gearin G."/>
            <person name="Goldberg J."/>
            <person name="Griggs A."/>
            <person name="Gujja S."/>
            <person name="Hansen M."/>
            <person name="Heiman D."/>
            <person name="Howarth C."/>
            <person name="Larimer J."/>
            <person name="Lui A."/>
            <person name="MacDonald P.J.P."/>
            <person name="McCowen C."/>
            <person name="Montmayeur A."/>
            <person name="Murphy C."/>
            <person name="Neiman D."/>
            <person name="Pearson M."/>
            <person name="Priest M."/>
            <person name="Roberts A."/>
            <person name="Saif S."/>
            <person name="Shea T."/>
            <person name="Sisk P."/>
            <person name="Stolte C."/>
            <person name="Sykes S."/>
            <person name="Wortman J."/>
            <person name="Nusbaum C."/>
            <person name="Birren B."/>
        </authorList>
    </citation>
    <scope>NUCLEOTIDE SEQUENCE [LARGE SCALE GENOMIC DNA]</scope>
    <source>
        <strain evidence="3">floridensis</strain>
    </source>
</reference>
<feature type="domain" description="Nucleolar complex-associated protein 3 N-terminal" evidence="1">
    <location>
        <begin position="23"/>
        <end position="104"/>
    </location>
</feature>
<dbReference type="PANTHER" id="PTHR14428:SF5">
    <property type="entry name" value="NUCLEOLAR COMPLEX PROTEIN 3 HOMOLOG"/>
    <property type="match status" value="1"/>
</dbReference>
<dbReference type="Proteomes" id="UP000011081">
    <property type="component" value="Unassembled WGS sequence"/>
</dbReference>
<dbReference type="EMBL" id="GL877406">
    <property type="protein sequence ID" value="ELA48241.1"/>
    <property type="molecule type" value="Genomic_DNA"/>
</dbReference>
<dbReference type="GeneID" id="19878171"/>
<dbReference type="OrthoDB" id="10263597at2759"/>
<organism evidence="2 3">
    <name type="scientific">Vavraia culicis (isolate floridensis)</name>
    <name type="common">Microsporidian parasite</name>
    <dbReference type="NCBI Taxonomy" id="948595"/>
    <lineage>
        <taxon>Eukaryota</taxon>
        <taxon>Fungi</taxon>
        <taxon>Fungi incertae sedis</taxon>
        <taxon>Microsporidia</taxon>
        <taxon>Pleistophoridae</taxon>
        <taxon>Vavraia</taxon>
    </lineage>
</organism>
<evidence type="ECO:0000313" key="2">
    <source>
        <dbReference type="EMBL" id="ELA48241.1"/>
    </source>
</evidence>
<dbReference type="GO" id="GO:0005730">
    <property type="term" value="C:nucleolus"/>
    <property type="evidence" value="ECO:0007669"/>
    <property type="project" value="TreeGrafter"/>
</dbReference>